<name>A0A3N0DR63_SINP1</name>
<keyword evidence="2" id="KW-0597">Phosphoprotein</keyword>
<dbReference type="EMBL" id="RJTM01000136">
    <property type="protein sequence ID" value="RNL78134.1"/>
    <property type="molecule type" value="Genomic_DNA"/>
</dbReference>
<dbReference type="RefSeq" id="WP_123217718.1">
    <property type="nucleotide sequence ID" value="NZ_RJTM01000136.1"/>
</dbReference>
<feature type="domain" description="Carrier" evidence="3">
    <location>
        <begin position="517"/>
        <end position="592"/>
    </location>
</feature>
<dbReference type="InterPro" id="IPR020845">
    <property type="entry name" value="AMP-binding_CS"/>
</dbReference>
<dbReference type="Pfam" id="PF00501">
    <property type="entry name" value="AMP-binding"/>
    <property type="match status" value="1"/>
</dbReference>
<evidence type="ECO:0000313" key="4">
    <source>
        <dbReference type="EMBL" id="RNL78134.1"/>
    </source>
</evidence>
<dbReference type="SUPFAM" id="SSF56801">
    <property type="entry name" value="Acetyl-CoA synthetase-like"/>
    <property type="match status" value="1"/>
</dbReference>
<sequence length="1005" mass="112683">MQTTYLVGDHPTFTELFKNAIKQYGTLTALVYRESSWTYDDLDQKTNRLAHCLLESGTEKNEIIAVCMPQSMERVMAFLAVLKAGATYLPIDPGLPQSRIRSMIQEAGVRRVLTDGNHNMDTDAEIISLHRIMNSYAFAHAPFTMPEIPIDPDQGAYLIFTSGSTGKPKGVLVSHRSLSSFVQAQSVFLELESGMRTLQFASPSFDAAVLDLWVPLSRGATVCLYPNNKMVGNDLLSFIRDMEIELIPILPPAILASLPEDKTIGKLKTIAIGGEAGNEHTIRSWSGKVKLINSYGPTESTVAVTNHIFTGDSDPRIIGKPLPTATLYILNENNDEVSPGEAGELYIGGVQLASRYLNDDQLSGKAFVFLKRKNESGIPENIRVYRTGDRVRAREDGNLEFLGRKDEQVKIRGYRIEIGEIEHHLSGHKGVVSAAVKLHRTEENGLPCLLAFIHVSDFDASGQLISKIRKSLMEKLPEYMIPDKFIPVERMPLTHAGKVDKTKLVPPEGLFRQKQDVSGNTVREVLAAGWKYFLNIDEVRDKDHFFHLGGHSLMLASLISNLPDEWKEQVSTSDFYSYPVFGEITREIEKRIGQKQPDETERVAKIKEQLREDAILGEDFRVQGPLPDTQLLRDPGHILLTGATGFVGSHLLEELLSHTRATIYCLVRAENRTGGMSRIKGTFERFLLDWKDEYDTRIVAMPGDLTRDRLNLETGDYMALAEKTDVVYHCGSSVSYLEPYPVIRKPNIDGLKGILSFSAAQKTKFLVLMSSMGVFSWGRPFTGKTWMDEKDDIDQNLEAVCRDLGYIRTKWVMEKLAAGAKDKGLPLINLRLGFAVCNGKTGATVLNQWWGALIRSCALMKAFPLVMGLKDELTTVDYMAQAIRHIGMSPEALGKDFHLSPLPENDVSLTDFCAKINEYFGIKMEGITFEAWVARLRANPELPVYPLLGLFTEKVHAGKTLVESYEHTYYYRREHTESLLKNTGIVPPRFDRKIMEPYLKFMGVL</sequence>
<keyword evidence="5" id="KW-1185">Reference proteome</keyword>
<dbReference type="Gene3D" id="3.30.300.30">
    <property type="match status" value="1"/>
</dbReference>
<dbReference type="InterPro" id="IPR013120">
    <property type="entry name" value="FAR_NAD-bd"/>
</dbReference>
<dbReference type="FunFam" id="3.40.50.980:FF:000001">
    <property type="entry name" value="Non-ribosomal peptide synthetase"/>
    <property type="match status" value="1"/>
</dbReference>
<dbReference type="PANTHER" id="PTHR44845">
    <property type="entry name" value="CARRIER DOMAIN-CONTAINING PROTEIN"/>
    <property type="match status" value="1"/>
</dbReference>
<dbReference type="Pfam" id="PF13193">
    <property type="entry name" value="AMP-binding_C"/>
    <property type="match status" value="1"/>
</dbReference>
<dbReference type="InterPro" id="IPR010071">
    <property type="entry name" value="AA_adenyl_dom"/>
</dbReference>
<dbReference type="PROSITE" id="PS50075">
    <property type="entry name" value="CARRIER"/>
    <property type="match status" value="1"/>
</dbReference>
<dbReference type="SUPFAM" id="SSF47336">
    <property type="entry name" value="ACP-like"/>
    <property type="match status" value="1"/>
</dbReference>
<protein>
    <submittedName>
        <fullName evidence="4">Amino acid adenylation domain-containing protein</fullName>
    </submittedName>
</protein>
<comment type="caution">
    <text evidence="4">The sequence shown here is derived from an EMBL/GenBank/DDBJ whole genome shotgun (WGS) entry which is preliminary data.</text>
</comment>
<dbReference type="CDD" id="cd05930">
    <property type="entry name" value="A_NRPS"/>
    <property type="match status" value="1"/>
</dbReference>
<organism evidence="4 5">
    <name type="scientific">Sinomicrobium pectinilyticum</name>
    <dbReference type="NCBI Taxonomy" id="1084421"/>
    <lineage>
        <taxon>Bacteria</taxon>
        <taxon>Pseudomonadati</taxon>
        <taxon>Bacteroidota</taxon>
        <taxon>Flavobacteriia</taxon>
        <taxon>Flavobacteriales</taxon>
        <taxon>Flavobacteriaceae</taxon>
        <taxon>Sinomicrobium</taxon>
    </lineage>
</organism>
<dbReference type="PANTHER" id="PTHR44845:SF6">
    <property type="entry name" value="BETA-ALANINE-ACTIVATING ENZYME"/>
    <property type="match status" value="1"/>
</dbReference>
<accession>A0A3N0DR63</accession>
<dbReference type="PROSITE" id="PS00455">
    <property type="entry name" value="AMP_BINDING"/>
    <property type="match status" value="1"/>
</dbReference>
<dbReference type="InterPro" id="IPR036736">
    <property type="entry name" value="ACP-like_sf"/>
</dbReference>
<dbReference type="AlphaFoldDB" id="A0A3N0DR63"/>
<dbReference type="NCBIfam" id="TIGR01746">
    <property type="entry name" value="Thioester-redct"/>
    <property type="match status" value="1"/>
</dbReference>
<dbReference type="Pfam" id="PF07993">
    <property type="entry name" value="NAD_binding_4"/>
    <property type="match status" value="1"/>
</dbReference>
<evidence type="ECO:0000259" key="3">
    <source>
        <dbReference type="PROSITE" id="PS50075"/>
    </source>
</evidence>
<gene>
    <name evidence="4" type="ORF">ED312_19555</name>
</gene>
<dbReference type="Gene3D" id="1.10.1200.10">
    <property type="entry name" value="ACP-like"/>
    <property type="match status" value="1"/>
</dbReference>
<dbReference type="Pfam" id="PF00550">
    <property type="entry name" value="PP-binding"/>
    <property type="match status" value="1"/>
</dbReference>
<evidence type="ECO:0000313" key="5">
    <source>
        <dbReference type="Proteomes" id="UP000267469"/>
    </source>
</evidence>
<dbReference type="InterPro" id="IPR045851">
    <property type="entry name" value="AMP-bd_C_sf"/>
</dbReference>
<proteinExistence type="predicted"/>
<reference evidence="4 5" key="1">
    <citation type="submission" date="2018-10" db="EMBL/GenBank/DDBJ databases">
        <title>Sinomicrobium pectinilyticum sp. nov., a pectinase-producing bacterium isolated from alkaline and saline soil, and emended description of the genus Sinomicrobium.</title>
        <authorList>
            <person name="Cheng B."/>
            <person name="Li C."/>
            <person name="Lai Q."/>
            <person name="Du M."/>
            <person name="Shao Z."/>
            <person name="Xu P."/>
            <person name="Yang C."/>
        </authorList>
    </citation>
    <scope>NUCLEOTIDE SEQUENCE [LARGE SCALE GENOMIC DNA]</scope>
    <source>
        <strain evidence="4 5">5DNS001</strain>
    </source>
</reference>
<dbReference type="NCBIfam" id="TIGR01733">
    <property type="entry name" value="AA-adenyl-dom"/>
    <property type="match status" value="1"/>
</dbReference>
<evidence type="ECO:0000256" key="2">
    <source>
        <dbReference type="ARBA" id="ARBA00022553"/>
    </source>
</evidence>
<dbReference type="SUPFAM" id="SSF51735">
    <property type="entry name" value="NAD(P)-binding Rossmann-fold domains"/>
    <property type="match status" value="1"/>
</dbReference>
<dbReference type="OrthoDB" id="4317020at2"/>
<dbReference type="InterPro" id="IPR025110">
    <property type="entry name" value="AMP-bd_C"/>
</dbReference>
<dbReference type="Gene3D" id="3.40.50.720">
    <property type="entry name" value="NAD(P)-binding Rossmann-like Domain"/>
    <property type="match status" value="1"/>
</dbReference>
<dbReference type="InterPro" id="IPR000873">
    <property type="entry name" value="AMP-dep_synth/lig_dom"/>
</dbReference>
<dbReference type="InterPro" id="IPR036291">
    <property type="entry name" value="NAD(P)-bd_dom_sf"/>
</dbReference>
<keyword evidence="1" id="KW-0596">Phosphopantetheine</keyword>
<evidence type="ECO:0000256" key="1">
    <source>
        <dbReference type="ARBA" id="ARBA00022450"/>
    </source>
</evidence>
<dbReference type="Gene3D" id="3.40.50.12780">
    <property type="entry name" value="N-terminal domain of ligase-like"/>
    <property type="match status" value="1"/>
</dbReference>
<dbReference type="InterPro" id="IPR042099">
    <property type="entry name" value="ANL_N_sf"/>
</dbReference>
<dbReference type="InterPro" id="IPR009081">
    <property type="entry name" value="PP-bd_ACP"/>
</dbReference>
<dbReference type="Proteomes" id="UP000267469">
    <property type="component" value="Unassembled WGS sequence"/>
</dbReference>
<dbReference type="InterPro" id="IPR010080">
    <property type="entry name" value="Thioester_reductase-like_dom"/>
</dbReference>